<feature type="compositionally biased region" description="Polar residues" evidence="1">
    <location>
        <begin position="17"/>
        <end position="85"/>
    </location>
</feature>
<dbReference type="OrthoDB" id="3268823at2759"/>
<feature type="region of interest" description="Disordered" evidence="1">
    <location>
        <begin position="129"/>
        <end position="149"/>
    </location>
</feature>
<sequence length="149" mass="15421">MANTGHSTPSVPIKSPADTNSNFVASPSSFAHKSDINNSSVQSRSTETTGSNSLSAPPSAFVSTSPSAFDSPSKNTASQFKTSSSNHEKDASASSTTSSSGSANSAGGPMRHKTKLLTKLRGEAKIFSGKLSGKEEKVEEGRRIVRGEL</sequence>
<feature type="compositionally biased region" description="Basic and acidic residues" evidence="1">
    <location>
        <begin position="132"/>
        <end position="149"/>
    </location>
</feature>
<evidence type="ECO:0000313" key="3">
    <source>
        <dbReference type="Proteomes" id="UP000772434"/>
    </source>
</evidence>
<accession>A0A9P5UGM9</accession>
<organism evidence="2 3">
    <name type="scientific">Rhodocollybia butyracea</name>
    <dbReference type="NCBI Taxonomy" id="206335"/>
    <lineage>
        <taxon>Eukaryota</taxon>
        <taxon>Fungi</taxon>
        <taxon>Dikarya</taxon>
        <taxon>Basidiomycota</taxon>
        <taxon>Agaricomycotina</taxon>
        <taxon>Agaricomycetes</taxon>
        <taxon>Agaricomycetidae</taxon>
        <taxon>Agaricales</taxon>
        <taxon>Marasmiineae</taxon>
        <taxon>Omphalotaceae</taxon>
        <taxon>Rhodocollybia</taxon>
    </lineage>
</organism>
<keyword evidence="3" id="KW-1185">Reference proteome</keyword>
<feature type="region of interest" description="Disordered" evidence="1">
    <location>
        <begin position="1"/>
        <end position="116"/>
    </location>
</feature>
<dbReference type="Proteomes" id="UP000772434">
    <property type="component" value="Unassembled WGS sequence"/>
</dbReference>
<gene>
    <name evidence="2" type="ORF">BDP27DRAFT_23091</name>
</gene>
<dbReference type="AlphaFoldDB" id="A0A9P5UGM9"/>
<reference evidence="2" key="1">
    <citation type="submission" date="2020-11" db="EMBL/GenBank/DDBJ databases">
        <authorList>
            <consortium name="DOE Joint Genome Institute"/>
            <person name="Ahrendt S."/>
            <person name="Riley R."/>
            <person name="Andreopoulos W."/>
            <person name="Labutti K."/>
            <person name="Pangilinan J."/>
            <person name="Ruiz-Duenas F.J."/>
            <person name="Barrasa J.M."/>
            <person name="Sanchez-Garcia M."/>
            <person name="Camarero S."/>
            <person name="Miyauchi S."/>
            <person name="Serrano A."/>
            <person name="Linde D."/>
            <person name="Babiker R."/>
            <person name="Drula E."/>
            <person name="Ayuso-Fernandez I."/>
            <person name="Pacheco R."/>
            <person name="Padilla G."/>
            <person name="Ferreira P."/>
            <person name="Barriuso J."/>
            <person name="Kellner H."/>
            <person name="Castanera R."/>
            <person name="Alfaro M."/>
            <person name="Ramirez L."/>
            <person name="Pisabarro A.G."/>
            <person name="Kuo A."/>
            <person name="Tritt A."/>
            <person name="Lipzen A."/>
            <person name="He G."/>
            <person name="Yan M."/>
            <person name="Ng V."/>
            <person name="Cullen D."/>
            <person name="Martin F."/>
            <person name="Rosso M.-N."/>
            <person name="Henrissat B."/>
            <person name="Hibbett D."/>
            <person name="Martinez A.T."/>
            <person name="Grigoriev I.V."/>
        </authorList>
    </citation>
    <scope>NUCLEOTIDE SEQUENCE</scope>
    <source>
        <strain evidence="2">AH 40177</strain>
    </source>
</reference>
<feature type="compositionally biased region" description="Low complexity" evidence="1">
    <location>
        <begin position="92"/>
        <end position="108"/>
    </location>
</feature>
<feature type="compositionally biased region" description="Polar residues" evidence="1">
    <location>
        <begin position="1"/>
        <end position="10"/>
    </location>
</feature>
<evidence type="ECO:0000256" key="1">
    <source>
        <dbReference type="SAM" id="MobiDB-lite"/>
    </source>
</evidence>
<protein>
    <submittedName>
        <fullName evidence="2">Uncharacterized protein</fullName>
    </submittedName>
</protein>
<proteinExistence type="predicted"/>
<comment type="caution">
    <text evidence="2">The sequence shown here is derived from an EMBL/GenBank/DDBJ whole genome shotgun (WGS) entry which is preliminary data.</text>
</comment>
<name>A0A9P5UGM9_9AGAR</name>
<evidence type="ECO:0000313" key="2">
    <source>
        <dbReference type="EMBL" id="KAF9078664.1"/>
    </source>
</evidence>
<dbReference type="EMBL" id="JADNRY010000001">
    <property type="protein sequence ID" value="KAF9078664.1"/>
    <property type="molecule type" value="Genomic_DNA"/>
</dbReference>